<organism evidence="1 2">
    <name type="scientific">Acinetobacter pragensis</name>
    <dbReference type="NCBI Taxonomy" id="1806892"/>
    <lineage>
        <taxon>Bacteria</taxon>
        <taxon>Pseudomonadati</taxon>
        <taxon>Pseudomonadota</taxon>
        <taxon>Gammaproteobacteria</taxon>
        <taxon>Moraxellales</taxon>
        <taxon>Moraxellaceae</taxon>
        <taxon>Acinetobacter</taxon>
    </lineage>
</organism>
<evidence type="ECO:0000313" key="1">
    <source>
        <dbReference type="EMBL" id="KYQ72408.1"/>
    </source>
</evidence>
<dbReference type="AlphaFoldDB" id="A0A151Y316"/>
<gene>
    <name evidence="1" type="ORF">AZH43_09530</name>
</gene>
<keyword evidence="2" id="KW-1185">Reference proteome</keyword>
<accession>A0A151Y316</accession>
<sequence>MKSYTEKITNIFKAGMVAKFELQRSKYSKNLKKYPAKACFFSAMKKADPYGYRSASSEE</sequence>
<dbReference type="Proteomes" id="UP000076276">
    <property type="component" value="Unassembled WGS sequence"/>
</dbReference>
<reference evidence="1 2" key="1">
    <citation type="submission" date="2016-03" db="EMBL/GenBank/DDBJ databases">
        <title>Acinetobacter genomospecies 28 strain ANC 4149.</title>
        <authorList>
            <person name="Radolfova-Krizova L."/>
            <person name="Nemec A."/>
        </authorList>
    </citation>
    <scope>NUCLEOTIDE SEQUENCE [LARGE SCALE GENOMIC DNA]</scope>
    <source>
        <strain evidence="1 2">ANC 4149</strain>
    </source>
</reference>
<name>A0A151Y316_9GAMM</name>
<dbReference type="EMBL" id="LUAW01000015">
    <property type="protein sequence ID" value="KYQ72408.1"/>
    <property type="molecule type" value="Genomic_DNA"/>
</dbReference>
<evidence type="ECO:0000313" key="2">
    <source>
        <dbReference type="Proteomes" id="UP000076276"/>
    </source>
</evidence>
<comment type="caution">
    <text evidence="1">The sequence shown here is derived from an EMBL/GenBank/DDBJ whole genome shotgun (WGS) entry which is preliminary data.</text>
</comment>
<protein>
    <submittedName>
        <fullName evidence="1">Uncharacterized protein</fullName>
    </submittedName>
</protein>
<proteinExistence type="predicted"/>